<dbReference type="EMBL" id="KV453925">
    <property type="protein sequence ID" value="ODV76017.1"/>
    <property type="molecule type" value="Genomic_DNA"/>
</dbReference>
<dbReference type="Gene3D" id="1.20.1280.290">
    <property type="match status" value="2"/>
</dbReference>
<reference evidence="10" key="1">
    <citation type="submission" date="2014-12" db="EMBL/GenBank/DDBJ databases">
        <authorList>
            <person name="Jaenicke S."/>
        </authorList>
    </citation>
    <scope>NUCLEOTIDE SEQUENCE [LARGE SCALE GENOMIC DNA]</scope>
    <source>
        <strain evidence="10">CBS1600</strain>
    </source>
</reference>
<gene>
    <name evidence="10" type="ORF">BN1211_0647</name>
    <name evidence="11" type="ORF">CYBJADRAFT_165379</name>
</gene>
<evidence type="ECO:0000256" key="4">
    <source>
        <dbReference type="ARBA" id="ARBA00022737"/>
    </source>
</evidence>
<dbReference type="GeneID" id="30988412"/>
<accession>A0A0H5CAI7</accession>
<dbReference type="OMA" id="WAERLFT"/>
<organism evidence="10 12">
    <name type="scientific">Cyberlindnera jadinii (strain ATCC 18201 / CBS 1600 / BCRC 20928 / JCM 3617 / NBRC 0987 / NRRL Y-1542)</name>
    <name type="common">Torula yeast</name>
    <name type="synonym">Candida utilis</name>
    <dbReference type="NCBI Taxonomy" id="983966"/>
    <lineage>
        <taxon>Eukaryota</taxon>
        <taxon>Fungi</taxon>
        <taxon>Dikarya</taxon>
        <taxon>Ascomycota</taxon>
        <taxon>Saccharomycotina</taxon>
        <taxon>Saccharomycetes</taxon>
        <taxon>Phaffomycetales</taxon>
        <taxon>Phaffomycetaceae</taxon>
        <taxon>Cyberlindnera</taxon>
    </lineage>
</organism>
<dbReference type="Pfam" id="PF04193">
    <property type="entry name" value="PQ-loop"/>
    <property type="match status" value="2"/>
</dbReference>
<dbReference type="SMART" id="SM00679">
    <property type="entry name" value="CTNS"/>
    <property type="match status" value="2"/>
</dbReference>
<evidence type="ECO:0000256" key="5">
    <source>
        <dbReference type="ARBA" id="ARBA00022989"/>
    </source>
</evidence>
<evidence type="ECO:0000256" key="2">
    <source>
        <dbReference type="ARBA" id="ARBA00022448"/>
    </source>
</evidence>
<feature type="transmembrane region" description="Helical" evidence="9">
    <location>
        <begin position="220"/>
        <end position="244"/>
    </location>
</feature>
<keyword evidence="6 8" id="KW-0472">Membrane</keyword>
<evidence type="ECO:0000313" key="13">
    <source>
        <dbReference type="Proteomes" id="UP000094389"/>
    </source>
</evidence>
<keyword evidence="4" id="KW-0677">Repeat</keyword>
<dbReference type="AlphaFoldDB" id="A0A0H5CAI7"/>
<feature type="transmembrane region" description="Helical" evidence="9">
    <location>
        <begin position="157"/>
        <end position="173"/>
    </location>
</feature>
<reference evidence="12" key="2">
    <citation type="journal article" date="2015" name="J. Biotechnol.">
        <title>The structure of the Cyberlindnera jadinii genome and its relation to Candida utilis analyzed by the occurrence of single nucleotide polymorphisms.</title>
        <authorList>
            <person name="Rupp O."/>
            <person name="Brinkrolf K."/>
            <person name="Buerth C."/>
            <person name="Kunigo M."/>
            <person name="Schneider J."/>
            <person name="Jaenicke S."/>
            <person name="Goesmann A."/>
            <person name="Puehler A."/>
            <person name="Jaeger K.-E."/>
            <person name="Ernst J.F."/>
        </authorList>
    </citation>
    <scope>NUCLEOTIDE SEQUENCE [LARGE SCALE GENOMIC DNA]</scope>
    <source>
        <strain evidence="12">ATCC 18201 / CBS 1600 / BCRC 20928 / JCM 3617 / NBRC 0987 / NRRL Y-1542</strain>
    </source>
</reference>
<dbReference type="PANTHER" id="PTHR12226">
    <property type="entry name" value="MANNOSE-P-DOLICHOL UTILIZATION DEFECT 1 LEC35 -RELATED"/>
    <property type="match status" value="1"/>
</dbReference>
<dbReference type="PIRSF" id="PIRSF023381">
    <property type="entry name" value="MannP-dilichol_defect-1p"/>
    <property type="match status" value="1"/>
</dbReference>
<accession>A0A1E4S900</accession>
<protein>
    <recommendedName>
        <fullName evidence="8">Mannose-P-dolichol utilization defect 1 protein homolog</fullName>
    </recommendedName>
</protein>
<dbReference type="InterPro" id="IPR016817">
    <property type="entry name" value="MannP-dilichol_defect-1"/>
</dbReference>
<reference evidence="11 13" key="3">
    <citation type="journal article" date="2016" name="Proc. Natl. Acad. Sci. U.S.A.">
        <title>Comparative genomics of biotechnologically important yeasts.</title>
        <authorList>
            <person name="Riley R."/>
            <person name="Haridas S."/>
            <person name="Wolfe K.H."/>
            <person name="Lopes M.R."/>
            <person name="Hittinger C.T."/>
            <person name="Goeker M."/>
            <person name="Salamov A.A."/>
            <person name="Wisecaver J.H."/>
            <person name="Long T.M."/>
            <person name="Calvey C.H."/>
            <person name="Aerts A.L."/>
            <person name="Barry K.W."/>
            <person name="Choi C."/>
            <person name="Clum A."/>
            <person name="Coughlan A.Y."/>
            <person name="Deshpande S."/>
            <person name="Douglass A.P."/>
            <person name="Hanson S.J."/>
            <person name="Klenk H.-P."/>
            <person name="LaButti K.M."/>
            <person name="Lapidus A."/>
            <person name="Lindquist E.A."/>
            <person name="Lipzen A.M."/>
            <person name="Meier-Kolthoff J.P."/>
            <person name="Ohm R.A."/>
            <person name="Otillar R.P."/>
            <person name="Pangilinan J.L."/>
            <person name="Peng Y."/>
            <person name="Rokas A."/>
            <person name="Rosa C.A."/>
            <person name="Scheuner C."/>
            <person name="Sibirny A.A."/>
            <person name="Slot J.C."/>
            <person name="Stielow J.B."/>
            <person name="Sun H."/>
            <person name="Kurtzman C.P."/>
            <person name="Blackwell M."/>
            <person name="Grigoriev I.V."/>
            <person name="Jeffries T.W."/>
        </authorList>
    </citation>
    <scope>NUCLEOTIDE SEQUENCE [LARGE SCALE GENOMIC DNA]</scope>
    <source>
        <strain evidence="13">ATCC 18201 / CBS 1600 / BCRC 20928 / JCM 3617 / NBRC 0987 / NRRL Y-1542</strain>
        <strain evidence="11">NRRL Y-1542</strain>
    </source>
</reference>
<evidence type="ECO:0000256" key="1">
    <source>
        <dbReference type="ARBA" id="ARBA00004141"/>
    </source>
</evidence>
<comment type="similarity">
    <text evidence="7 8">Belongs to the MPDU1 (TC 2.A.43.3) family.</text>
</comment>
<evidence type="ECO:0000313" key="12">
    <source>
        <dbReference type="Proteomes" id="UP000038830"/>
    </source>
</evidence>
<evidence type="ECO:0000256" key="3">
    <source>
        <dbReference type="ARBA" id="ARBA00022692"/>
    </source>
</evidence>
<name>A0A0H5CAI7_CYBJN</name>
<proteinExistence type="inferred from homology"/>
<evidence type="ECO:0000256" key="8">
    <source>
        <dbReference type="PIRNR" id="PIRNR023381"/>
    </source>
</evidence>
<dbReference type="OrthoDB" id="271506at2759"/>
<keyword evidence="13" id="KW-1185">Reference proteome</keyword>
<feature type="transmembrane region" description="Helical" evidence="9">
    <location>
        <begin position="250"/>
        <end position="270"/>
    </location>
</feature>
<dbReference type="EMBL" id="CDQK01000001">
    <property type="protein sequence ID" value="CEP20714.1"/>
    <property type="molecule type" value="Genomic_DNA"/>
</dbReference>
<dbReference type="InterPro" id="IPR006603">
    <property type="entry name" value="PQ-loop_rpt"/>
</dbReference>
<comment type="subcellular location">
    <subcellularLocation>
        <location evidence="1 8">Membrane</location>
        <topology evidence="1 8">Multi-pass membrane protein</topology>
    </subcellularLocation>
</comment>
<keyword evidence="2" id="KW-0813">Transport</keyword>
<dbReference type="Proteomes" id="UP000038830">
    <property type="component" value="Unassembled WGS sequence"/>
</dbReference>
<evidence type="ECO:0000313" key="11">
    <source>
        <dbReference type="EMBL" id="ODV76017.1"/>
    </source>
</evidence>
<evidence type="ECO:0000256" key="9">
    <source>
        <dbReference type="SAM" id="Phobius"/>
    </source>
</evidence>
<dbReference type="STRING" id="983966.A0A0H5CAI7"/>
<keyword evidence="3 8" id="KW-0812">Transmembrane</keyword>
<evidence type="ECO:0000256" key="7">
    <source>
        <dbReference type="ARBA" id="ARBA00038475"/>
    </source>
</evidence>
<feature type="transmembrane region" description="Helical" evidence="9">
    <location>
        <begin position="134"/>
        <end position="151"/>
    </location>
</feature>
<dbReference type="Proteomes" id="UP000094389">
    <property type="component" value="Unassembled WGS sequence"/>
</dbReference>
<evidence type="ECO:0000313" key="10">
    <source>
        <dbReference type="EMBL" id="CEP20714.1"/>
    </source>
</evidence>
<dbReference type="RefSeq" id="XP_020073056.1">
    <property type="nucleotide sequence ID" value="XM_020214016.1"/>
</dbReference>
<dbReference type="GO" id="GO:0016020">
    <property type="term" value="C:membrane"/>
    <property type="evidence" value="ECO:0007669"/>
    <property type="project" value="UniProtKB-SubCell"/>
</dbReference>
<dbReference type="PANTHER" id="PTHR12226:SF2">
    <property type="entry name" value="MANNOSE-P-DOLICHOL UTILIZATION DEFECT 1 PROTEIN"/>
    <property type="match status" value="1"/>
</dbReference>
<keyword evidence="5 8" id="KW-1133">Transmembrane helix</keyword>
<evidence type="ECO:0000256" key="6">
    <source>
        <dbReference type="ARBA" id="ARBA00023136"/>
    </source>
</evidence>
<sequence>MADQITQLLNQIEPIAEPILTQLRPLTKTLLPEQIVNLGRDYYSRDVFDKVIVQLDLFEPENAPLVQQFISKTLSLGILSMSSIVKLPQILNILSNSSAQGLSFPSILMDTLSYLITIAYNFRQHMPFTNFGEVVFSALQNVVILALILYYTNRAGYINAFIGLCALVTYFFLGSPSPSNIGVLSDKDVNFLAQFAAPLTILAKLPQIIGNFKRKSTGTLSLTSIGAGLLGTIVRVFTVLSSGFNDRLILLGYGASVVLNLILFLQIIAFKKKKVSSEKKNK</sequence>